<keyword evidence="2" id="KW-1185">Reference proteome</keyword>
<protein>
    <submittedName>
        <fullName evidence="1">Uncharacterized protein</fullName>
    </submittedName>
</protein>
<accession>A0AAN5AL44</accession>
<gene>
    <name evidence="1" type="ORF">PEDI_30240</name>
</gene>
<reference evidence="1 2" key="1">
    <citation type="submission" date="2021-12" db="EMBL/GenBank/DDBJ databases">
        <title>Genome sequencing of bacteria with rrn-lacking chromosome and rrn-plasmid.</title>
        <authorList>
            <person name="Anda M."/>
            <person name="Iwasaki W."/>
        </authorList>
    </citation>
    <scope>NUCLEOTIDE SEQUENCE [LARGE SCALE GENOMIC DNA]</scope>
    <source>
        <strain evidence="1 2">NBRC 15940</strain>
    </source>
</reference>
<dbReference type="AlphaFoldDB" id="A0AAN5AL44"/>
<evidence type="ECO:0000313" key="2">
    <source>
        <dbReference type="Proteomes" id="UP001310022"/>
    </source>
</evidence>
<comment type="caution">
    <text evidence="1">The sequence shown here is derived from an EMBL/GenBank/DDBJ whole genome shotgun (WGS) entry which is preliminary data.</text>
</comment>
<sequence length="63" mass="7890">MEKSYLKYAKEVLQKLQFDPQLFNKEKEKMKLWLQEEDQRDLEYWAQKQWPLWKPVMVDLGQD</sequence>
<dbReference type="EMBL" id="BQKE01000002">
    <property type="protein sequence ID" value="GJM62472.1"/>
    <property type="molecule type" value="Genomic_DNA"/>
</dbReference>
<organism evidence="1 2">
    <name type="scientific">Persicobacter diffluens</name>
    <dbReference type="NCBI Taxonomy" id="981"/>
    <lineage>
        <taxon>Bacteria</taxon>
        <taxon>Pseudomonadati</taxon>
        <taxon>Bacteroidota</taxon>
        <taxon>Cytophagia</taxon>
        <taxon>Cytophagales</taxon>
        <taxon>Persicobacteraceae</taxon>
        <taxon>Persicobacter</taxon>
    </lineage>
</organism>
<proteinExistence type="predicted"/>
<dbReference type="Proteomes" id="UP001310022">
    <property type="component" value="Unassembled WGS sequence"/>
</dbReference>
<dbReference type="RefSeq" id="WP_338237757.1">
    <property type="nucleotide sequence ID" value="NZ_BQKE01000002.1"/>
</dbReference>
<evidence type="ECO:0000313" key="1">
    <source>
        <dbReference type="EMBL" id="GJM62472.1"/>
    </source>
</evidence>
<name>A0AAN5AL44_9BACT</name>